<dbReference type="CDD" id="cd07731">
    <property type="entry name" value="ComA-like_MBL-fold"/>
    <property type="match status" value="1"/>
</dbReference>
<accession>A0A1F7JGT0</accession>
<sequence length="325" mass="36194">MQNSYATFFLFVFFFFIISGVLIFSYVSGMPDGKLHIIFCDVGQGDGIYIRFPDGSDMIVDAGPGDDMAMCPGKYMGFWDRRIELIALTHPQLDHYGGLQDIIKRYDIDAIILPAIHSNNDSYNNLIGEIQQRNVKTLHVNNGDKIRQHNISKIYQKGSRSEVAIDILWPSKAFISHNSNKAYINDDKHTDSKAYKNVLSDIQVVEGSEDVNNFSLVMKVSFGSFDALLTGDAEVDIVLPLIEGVQEPVEVLKVPHHGSKDAVTASFLNVIKPGLAVLSVGKNNRYGHPDGDVVSLLNEQGIQVKRTDMDGSVEIISDGERWWVK</sequence>
<gene>
    <name evidence="3" type="ORF">A3B56_01080</name>
</gene>
<reference evidence="3 4" key="1">
    <citation type="journal article" date="2016" name="Nat. Commun.">
        <title>Thousands of microbial genomes shed light on interconnected biogeochemical processes in an aquifer system.</title>
        <authorList>
            <person name="Anantharaman K."/>
            <person name="Brown C.T."/>
            <person name="Hug L.A."/>
            <person name="Sharon I."/>
            <person name="Castelle C.J."/>
            <person name="Probst A.J."/>
            <person name="Thomas B.C."/>
            <person name="Singh A."/>
            <person name="Wilkins M.J."/>
            <person name="Karaoz U."/>
            <person name="Brodie E.L."/>
            <person name="Williams K.H."/>
            <person name="Hubbard S.S."/>
            <person name="Banfield J.F."/>
        </authorList>
    </citation>
    <scope>NUCLEOTIDE SEQUENCE [LARGE SCALE GENOMIC DNA]</scope>
</reference>
<dbReference type="PANTHER" id="PTHR30619">
    <property type="entry name" value="DNA INTERNALIZATION/COMPETENCE PROTEIN COMEC/REC2"/>
    <property type="match status" value="1"/>
</dbReference>
<feature type="transmembrane region" description="Helical" evidence="1">
    <location>
        <begin position="6"/>
        <end position="27"/>
    </location>
</feature>
<keyword evidence="1" id="KW-0472">Membrane</keyword>
<protein>
    <recommendedName>
        <fullName evidence="2">Metallo-beta-lactamase domain-containing protein</fullName>
    </recommendedName>
</protein>
<dbReference type="Proteomes" id="UP000178486">
    <property type="component" value="Unassembled WGS sequence"/>
</dbReference>
<dbReference type="Gene3D" id="3.60.15.10">
    <property type="entry name" value="Ribonuclease Z/Hydroxyacylglutathione hydrolase-like"/>
    <property type="match status" value="1"/>
</dbReference>
<evidence type="ECO:0000313" key="4">
    <source>
        <dbReference type="Proteomes" id="UP000178486"/>
    </source>
</evidence>
<dbReference type="InterPro" id="IPR052159">
    <property type="entry name" value="Competence_DNA_uptake"/>
</dbReference>
<dbReference type="Pfam" id="PF00753">
    <property type="entry name" value="Lactamase_B"/>
    <property type="match status" value="1"/>
</dbReference>
<dbReference type="InterPro" id="IPR036866">
    <property type="entry name" value="RibonucZ/Hydroxyglut_hydro"/>
</dbReference>
<name>A0A1F7JGT0_9BACT</name>
<dbReference type="InterPro" id="IPR001279">
    <property type="entry name" value="Metallo-B-lactamas"/>
</dbReference>
<dbReference type="SUPFAM" id="SSF56281">
    <property type="entry name" value="Metallo-hydrolase/oxidoreductase"/>
    <property type="match status" value="1"/>
</dbReference>
<dbReference type="PANTHER" id="PTHR30619:SF1">
    <property type="entry name" value="RECOMBINATION PROTEIN 2"/>
    <property type="match status" value="1"/>
</dbReference>
<evidence type="ECO:0000259" key="2">
    <source>
        <dbReference type="Pfam" id="PF00753"/>
    </source>
</evidence>
<feature type="domain" description="Metallo-beta-lactamase" evidence="2">
    <location>
        <begin position="42"/>
        <end position="116"/>
    </location>
</feature>
<comment type="caution">
    <text evidence="3">The sequence shown here is derived from an EMBL/GenBank/DDBJ whole genome shotgun (WGS) entry which is preliminary data.</text>
</comment>
<keyword evidence="1" id="KW-0812">Transmembrane</keyword>
<dbReference type="InterPro" id="IPR035681">
    <property type="entry name" value="ComA-like_MBL"/>
</dbReference>
<organism evidence="3 4">
    <name type="scientific">Candidatus Roizmanbacteria bacterium RIFCSPLOWO2_01_FULL_45_11</name>
    <dbReference type="NCBI Taxonomy" id="1802070"/>
    <lineage>
        <taxon>Bacteria</taxon>
        <taxon>Candidatus Roizmaniibacteriota</taxon>
    </lineage>
</organism>
<evidence type="ECO:0000313" key="3">
    <source>
        <dbReference type="EMBL" id="OGK54821.1"/>
    </source>
</evidence>
<dbReference type="AlphaFoldDB" id="A0A1F7JGT0"/>
<keyword evidence="1" id="KW-1133">Transmembrane helix</keyword>
<dbReference type="EMBL" id="MGAU01000025">
    <property type="protein sequence ID" value="OGK54821.1"/>
    <property type="molecule type" value="Genomic_DNA"/>
</dbReference>
<evidence type="ECO:0000256" key="1">
    <source>
        <dbReference type="SAM" id="Phobius"/>
    </source>
</evidence>
<proteinExistence type="predicted"/>